<feature type="binding site" evidence="5 8">
    <location>
        <position position="214"/>
    </location>
    <ligand>
        <name>NAD(+)</name>
        <dbReference type="ChEBI" id="CHEBI:57540"/>
    </ligand>
</feature>
<evidence type="ECO:0000256" key="7">
    <source>
        <dbReference type="PIRSR" id="PIRSR000099-1"/>
    </source>
</evidence>
<dbReference type="GO" id="GO:0008270">
    <property type="term" value="F:zinc ion binding"/>
    <property type="evidence" value="ECO:0007669"/>
    <property type="project" value="UniProtKB-UniRule"/>
</dbReference>
<protein>
    <recommendedName>
        <fullName evidence="5">Histidinol dehydrogenase</fullName>
        <shortName evidence="5">HDH</shortName>
        <ecNumber evidence="5">1.1.1.23</ecNumber>
    </recommendedName>
</protein>
<keyword evidence="4 5" id="KW-0560">Oxidoreductase</keyword>
<dbReference type="Gene3D" id="1.20.5.1300">
    <property type="match status" value="1"/>
</dbReference>
<dbReference type="GO" id="GO:0004399">
    <property type="term" value="F:histidinol dehydrogenase activity"/>
    <property type="evidence" value="ECO:0007669"/>
    <property type="project" value="UniProtKB-UniRule"/>
</dbReference>
<evidence type="ECO:0000256" key="4">
    <source>
        <dbReference type="ARBA" id="ARBA00023002"/>
    </source>
</evidence>
<accession>A0A7X9WVB3</accession>
<feature type="binding site" evidence="5 9">
    <location>
        <position position="328"/>
    </location>
    <ligand>
        <name>substrate</name>
    </ligand>
</feature>
<feature type="active site" description="Proton acceptor" evidence="5 7">
    <location>
        <position position="327"/>
    </location>
</feature>
<dbReference type="InterPro" id="IPR012131">
    <property type="entry name" value="Hstdl_DH"/>
</dbReference>
<dbReference type="PANTHER" id="PTHR21256:SF2">
    <property type="entry name" value="HISTIDINE BIOSYNTHESIS TRIFUNCTIONAL PROTEIN"/>
    <property type="match status" value="1"/>
</dbReference>
<dbReference type="HAMAP" id="MF_01024">
    <property type="entry name" value="HisD"/>
    <property type="match status" value="1"/>
</dbReference>
<feature type="binding site" evidence="5 10">
    <location>
        <position position="262"/>
    </location>
    <ligand>
        <name>Zn(2+)</name>
        <dbReference type="ChEBI" id="CHEBI:29105"/>
    </ligand>
</feature>
<organism evidence="12 13">
    <name type="scientific">Sphingobium psychrophilum</name>
    <dbReference type="NCBI Taxonomy" id="2728834"/>
    <lineage>
        <taxon>Bacteria</taxon>
        <taxon>Pseudomonadati</taxon>
        <taxon>Pseudomonadota</taxon>
        <taxon>Alphaproteobacteria</taxon>
        <taxon>Sphingomonadales</taxon>
        <taxon>Sphingomonadaceae</taxon>
        <taxon>Sphingobium</taxon>
    </lineage>
</organism>
<evidence type="ECO:0000256" key="6">
    <source>
        <dbReference type="PIRNR" id="PIRNR000099"/>
    </source>
</evidence>
<dbReference type="Gene3D" id="3.40.50.1980">
    <property type="entry name" value="Nitrogenase molybdenum iron protein domain"/>
    <property type="match status" value="2"/>
</dbReference>
<dbReference type="InterPro" id="IPR016161">
    <property type="entry name" value="Ald_DH/histidinol_DH"/>
</dbReference>
<dbReference type="EC" id="1.1.1.23" evidence="5"/>
<dbReference type="PRINTS" id="PR00083">
    <property type="entry name" value="HOLDHDRGNASE"/>
</dbReference>
<evidence type="ECO:0000256" key="11">
    <source>
        <dbReference type="RuleBase" id="RU004175"/>
    </source>
</evidence>
<keyword evidence="13" id="KW-1185">Reference proteome</keyword>
<feature type="binding site" evidence="5 9">
    <location>
        <position position="262"/>
    </location>
    <ligand>
        <name>substrate</name>
    </ligand>
</feature>
<feature type="binding site" evidence="5 10">
    <location>
        <position position="420"/>
    </location>
    <ligand>
        <name>Zn(2+)</name>
        <dbReference type="ChEBI" id="CHEBI:29105"/>
    </ligand>
</feature>
<evidence type="ECO:0000256" key="10">
    <source>
        <dbReference type="PIRSR" id="PIRSR000099-4"/>
    </source>
</evidence>
<dbReference type="GO" id="GO:0000105">
    <property type="term" value="P:L-histidine biosynthetic process"/>
    <property type="evidence" value="ECO:0007669"/>
    <property type="project" value="UniProtKB-UniRule"/>
</dbReference>
<dbReference type="GO" id="GO:0051287">
    <property type="term" value="F:NAD binding"/>
    <property type="evidence" value="ECO:0007669"/>
    <property type="project" value="InterPro"/>
</dbReference>
<feature type="binding site" evidence="5 9">
    <location>
        <position position="237"/>
    </location>
    <ligand>
        <name>substrate</name>
    </ligand>
</feature>
<feature type="binding site" evidence="5 9">
    <location>
        <position position="259"/>
    </location>
    <ligand>
        <name>substrate</name>
    </ligand>
</feature>
<dbReference type="CDD" id="cd06572">
    <property type="entry name" value="Histidinol_dh"/>
    <property type="match status" value="1"/>
</dbReference>
<dbReference type="Proteomes" id="UP000519023">
    <property type="component" value="Unassembled WGS sequence"/>
</dbReference>
<keyword evidence="3 5" id="KW-0862">Zinc</keyword>
<evidence type="ECO:0000256" key="1">
    <source>
        <dbReference type="ARBA" id="ARBA00010178"/>
    </source>
</evidence>
<dbReference type="InterPro" id="IPR022695">
    <property type="entry name" value="Histidinol_DH_monofunct"/>
</dbReference>
<dbReference type="FunFam" id="3.40.50.1980:FF:000001">
    <property type="entry name" value="Histidinol dehydrogenase"/>
    <property type="match status" value="1"/>
</dbReference>
<evidence type="ECO:0000256" key="2">
    <source>
        <dbReference type="ARBA" id="ARBA00022723"/>
    </source>
</evidence>
<evidence type="ECO:0000256" key="9">
    <source>
        <dbReference type="PIRSR" id="PIRSR000099-3"/>
    </source>
</evidence>
<dbReference type="RefSeq" id="WP_169572894.1">
    <property type="nucleotide sequence ID" value="NZ_JABBFV010000006.1"/>
</dbReference>
<keyword evidence="5" id="KW-0028">Amino-acid biosynthesis</keyword>
<dbReference type="PANTHER" id="PTHR21256">
    <property type="entry name" value="HISTIDINOL DEHYDROGENASE HDH"/>
    <property type="match status" value="1"/>
</dbReference>
<keyword evidence="5" id="KW-0368">Histidine biosynthesis</keyword>
<feature type="binding site" evidence="5 9">
    <location>
        <position position="420"/>
    </location>
    <ligand>
        <name>substrate</name>
    </ligand>
</feature>
<feature type="active site" description="Proton acceptor" evidence="5 7">
    <location>
        <position position="328"/>
    </location>
</feature>
<dbReference type="UniPathway" id="UPA00031">
    <property type="reaction ID" value="UER00014"/>
</dbReference>
<feature type="binding site" evidence="5 10">
    <location>
        <position position="259"/>
    </location>
    <ligand>
        <name>Zn(2+)</name>
        <dbReference type="ChEBI" id="CHEBI:29105"/>
    </ligand>
</feature>
<comment type="cofactor">
    <cofactor evidence="5 10">
        <name>Zn(2+)</name>
        <dbReference type="ChEBI" id="CHEBI:29105"/>
    </cofactor>
    <text evidence="5 10">Binds 1 zinc ion per subunit.</text>
</comment>
<proteinExistence type="inferred from homology"/>
<keyword evidence="5 8" id="KW-0520">NAD</keyword>
<comment type="caution">
    <text evidence="12">The sequence shown here is derived from an EMBL/GenBank/DDBJ whole genome shotgun (WGS) entry which is preliminary data.</text>
</comment>
<comment type="function">
    <text evidence="5">Catalyzes the sequential NAD-dependent oxidations of L-histidinol to L-histidinaldehyde and then to L-histidine.</text>
</comment>
<sequence length="431" mass="45351">MTFRLSTTDAGFAAAFTALVNDRREADEDVSRDVTAILKAVRAGGDAALADYTQRFDRHDLNVSGWAVTAAETRAALDGISTELRDALELAAARITTYHEKQRPQDSDGVDSAGVRLGARWSAVDAAGLYVPGGRAAYPSSLLMNVIPAKVAGVRRIAMVTPTPGGEINPLVLAAAQIAGIEEIWRVGGAQAVAALAYGTDRIAPVDVITGPGNAWVAEAKRQLYGVVGIDMVAGPSEIVVVADGRNDPEWTAADLLSQSEHDPTSQSILFTDDAAFADAVAQAVDRQIPTLSTSEVARTSWDANGAIILVRDLDEAMPLVDRLAPEHLELAVDDPDRYFAQVRHAGSVFLGRMTPEAVGDYVAGPNHVLPTGRRARFSSGLSVLDFMKRTSFLSLDAAAIGAIGPAAVALARAEGLPAHAASVALRLKKT</sequence>
<name>A0A7X9WVB3_9SPHN</name>
<dbReference type="FunFam" id="3.40.50.1980:FF:000026">
    <property type="entry name" value="Histidinol dehydrogenase"/>
    <property type="match status" value="1"/>
</dbReference>
<keyword evidence="2 5" id="KW-0479">Metal-binding</keyword>
<evidence type="ECO:0000256" key="8">
    <source>
        <dbReference type="PIRSR" id="PIRSR000099-2"/>
    </source>
</evidence>
<feature type="binding site" evidence="5 9">
    <location>
        <position position="415"/>
    </location>
    <ligand>
        <name>substrate</name>
    </ligand>
</feature>
<feature type="binding site" evidence="5 8">
    <location>
        <position position="130"/>
    </location>
    <ligand>
        <name>NAD(+)</name>
        <dbReference type="ChEBI" id="CHEBI:57540"/>
    </ligand>
</feature>
<dbReference type="Pfam" id="PF00815">
    <property type="entry name" value="Histidinol_dh"/>
    <property type="match status" value="1"/>
</dbReference>
<dbReference type="SUPFAM" id="SSF53720">
    <property type="entry name" value="ALDH-like"/>
    <property type="match status" value="1"/>
</dbReference>
<evidence type="ECO:0000313" key="12">
    <source>
        <dbReference type="EMBL" id="NML10534.1"/>
    </source>
</evidence>
<reference evidence="12 13" key="1">
    <citation type="submission" date="2020-04" db="EMBL/GenBank/DDBJ databases">
        <title>Sphingobium sp. AR-3-1 isolated from Arctic soil.</title>
        <authorList>
            <person name="Dahal R.H."/>
            <person name="Chaudhary D.K."/>
        </authorList>
    </citation>
    <scope>NUCLEOTIDE SEQUENCE [LARGE SCALE GENOMIC DNA]</scope>
    <source>
        <strain evidence="12 13">AR-3-1</strain>
    </source>
</reference>
<dbReference type="EMBL" id="JABBFV010000006">
    <property type="protein sequence ID" value="NML10534.1"/>
    <property type="molecule type" value="Genomic_DNA"/>
</dbReference>
<comment type="pathway">
    <text evidence="5">Amino-acid biosynthesis; L-histidine biosynthesis; L-histidine from 5-phospho-alpha-D-ribose 1-diphosphate: step 9/9.</text>
</comment>
<dbReference type="PIRSF" id="PIRSF000099">
    <property type="entry name" value="Histidinol_dh"/>
    <property type="match status" value="1"/>
</dbReference>
<dbReference type="AlphaFoldDB" id="A0A7X9WVB3"/>
<feature type="binding site" evidence="5 10">
    <location>
        <position position="361"/>
    </location>
    <ligand>
        <name>Zn(2+)</name>
        <dbReference type="ChEBI" id="CHEBI:29105"/>
    </ligand>
</feature>
<gene>
    <name evidence="5 12" type="primary">hisD</name>
    <name evidence="12" type="ORF">HHL08_10285</name>
</gene>
<feature type="binding site" evidence="5 8">
    <location>
        <position position="191"/>
    </location>
    <ligand>
        <name>NAD(+)</name>
        <dbReference type="ChEBI" id="CHEBI:57540"/>
    </ligand>
</feature>
<evidence type="ECO:0000256" key="5">
    <source>
        <dbReference type="HAMAP-Rule" id="MF_01024"/>
    </source>
</evidence>
<comment type="similarity">
    <text evidence="1 5 6 11">Belongs to the histidinol dehydrogenase family.</text>
</comment>
<dbReference type="NCBIfam" id="TIGR00069">
    <property type="entry name" value="hisD"/>
    <property type="match status" value="1"/>
</dbReference>
<evidence type="ECO:0000313" key="13">
    <source>
        <dbReference type="Proteomes" id="UP000519023"/>
    </source>
</evidence>
<evidence type="ECO:0000256" key="3">
    <source>
        <dbReference type="ARBA" id="ARBA00022833"/>
    </source>
</evidence>
<comment type="catalytic activity">
    <reaction evidence="5">
        <text>L-histidinol + 2 NAD(+) + H2O = L-histidine + 2 NADH + 3 H(+)</text>
        <dbReference type="Rhea" id="RHEA:20641"/>
        <dbReference type="ChEBI" id="CHEBI:15377"/>
        <dbReference type="ChEBI" id="CHEBI:15378"/>
        <dbReference type="ChEBI" id="CHEBI:57540"/>
        <dbReference type="ChEBI" id="CHEBI:57595"/>
        <dbReference type="ChEBI" id="CHEBI:57699"/>
        <dbReference type="ChEBI" id="CHEBI:57945"/>
        <dbReference type="EC" id="1.1.1.23"/>
    </reaction>
</comment>
<dbReference type="GO" id="GO:0005829">
    <property type="term" value="C:cytosol"/>
    <property type="evidence" value="ECO:0007669"/>
    <property type="project" value="TreeGrafter"/>
</dbReference>
<feature type="binding site" evidence="5 9">
    <location>
        <position position="361"/>
    </location>
    <ligand>
        <name>substrate</name>
    </ligand>
</feature>